<dbReference type="InterPro" id="IPR049458">
    <property type="entry name" value="EpsG-like"/>
</dbReference>
<keyword evidence="1" id="KW-1133">Transmembrane helix</keyword>
<evidence type="ECO:0000256" key="1">
    <source>
        <dbReference type="SAM" id="Phobius"/>
    </source>
</evidence>
<feature type="transmembrane region" description="Helical" evidence="1">
    <location>
        <begin position="35"/>
        <end position="54"/>
    </location>
</feature>
<feature type="transmembrane region" description="Helical" evidence="1">
    <location>
        <begin position="144"/>
        <end position="164"/>
    </location>
</feature>
<keyword evidence="1" id="KW-0472">Membrane</keyword>
<feature type="transmembrane region" description="Helical" evidence="1">
    <location>
        <begin position="104"/>
        <end position="123"/>
    </location>
</feature>
<feature type="transmembrane region" description="Helical" evidence="1">
    <location>
        <begin position="327"/>
        <end position="346"/>
    </location>
</feature>
<dbReference type="Proteomes" id="UP001197974">
    <property type="component" value="Chromosome"/>
</dbReference>
<sequence>MVASYLIYIFTVFFAVLFAALAQRYSSLDKEGKKIPNSLFLWLSMLIMIYIIGFRDMSVGVDGLNYYRNYIIANNIDIISYYQTYYTEPGFYLLYRISYILGDVQWLFILSAAITIFFFYKALSYEIDKINFTLAIFIFATTQYFYYFGIMRMGIAVSIVVFAYRYIIEGRKKKFIMFVLFATMFHYSALFSVALLFLSKNDKNLFKKSNLLKLATVIPVGLLSVKYLIFPFITIGRYQAYIESSGVIGTSFISSLPFLGLFLLHYNKLSKESANLQFYFFLFVIKVLTEIFAPLIGIGRMVWYVNLSICFLFPATIRLNKDKGVKAILLLLLISYCLIYSYYAYFGDSFRGEHMLPYKNVLFNLEE</sequence>
<keyword evidence="3" id="KW-1185">Reference proteome</keyword>
<evidence type="ECO:0000313" key="2">
    <source>
        <dbReference type="EMBL" id="WLR41571.1"/>
    </source>
</evidence>
<accession>A0ABY9JQ94</accession>
<feature type="transmembrane region" description="Helical" evidence="1">
    <location>
        <begin position="211"/>
        <end position="233"/>
    </location>
</feature>
<name>A0ABY9JQ94_9BACI</name>
<proteinExistence type="predicted"/>
<gene>
    <name evidence="2" type="ORF">LC087_11810</name>
</gene>
<feature type="transmembrane region" description="Helical" evidence="1">
    <location>
        <begin position="176"/>
        <end position="199"/>
    </location>
</feature>
<dbReference type="Pfam" id="PF14897">
    <property type="entry name" value="EpsG"/>
    <property type="match status" value="1"/>
</dbReference>
<evidence type="ECO:0000313" key="3">
    <source>
        <dbReference type="Proteomes" id="UP001197974"/>
    </source>
</evidence>
<organism evidence="2 3">
    <name type="scientific">Bacillus carboniphilus</name>
    <dbReference type="NCBI Taxonomy" id="86663"/>
    <lineage>
        <taxon>Bacteria</taxon>
        <taxon>Bacillati</taxon>
        <taxon>Bacillota</taxon>
        <taxon>Bacilli</taxon>
        <taxon>Bacillales</taxon>
        <taxon>Bacillaceae</taxon>
        <taxon>Bacillus</taxon>
    </lineage>
</organism>
<feature type="transmembrane region" description="Helical" evidence="1">
    <location>
        <begin position="278"/>
        <end position="296"/>
    </location>
</feature>
<keyword evidence="1" id="KW-0812">Transmembrane</keyword>
<feature type="transmembrane region" description="Helical" evidence="1">
    <location>
        <begin position="302"/>
        <end position="320"/>
    </location>
</feature>
<protein>
    <submittedName>
        <fullName evidence="2">EpsG family protein</fullName>
    </submittedName>
</protein>
<dbReference type="RefSeq" id="WP_226541890.1">
    <property type="nucleotide sequence ID" value="NZ_CP129013.1"/>
</dbReference>
<feature type="transmembrane region" description="Helical" evidence="1">
    <location>
        <begin position="6"/>
        <end position="23"/>
    </location>
</feature>
<feature type="transmembrane region" description="Helical" evidence="1">
    <location>
        <begin position="245"/>
        <end position="266"/>
    </location>
</feature>
<dbReference type="EMBL" id="CP129013">
    <property type="protein sequence ID" value="WLR41571.1"/>
    <property type="molecule type" value="Genomic_DNA"/>
</dbReference>
<reference evidence="2 3" key="1">
    <citation type="submission" date="2023-06" db="EMBL/GenBank/DDBJ databases">
        <title>Five Gram-positive bacteria isolated from mangrove sediments in Shenzhen, Guangdong, China.</title>
        <authorList>
            <person name="Yu S."/>
            <person name="Zheng W."/>
            <person name="Huang Y."/>
        </authorList>
    </citation>
    <scope>NUCLEOTIDE SEQUENCE [LARGE SCALE GENOMIC DNA]</scope>
    <source>
        <strain evidence="2 3">SaN35-3</strain>
    </source>
</reference>